<evidence type="ECO:0000256" key="2">
    <source>
        <dbReference type="ARBA" id="ARBA00023277"/>
    </source>
</evidence>
<dbReference type="SUPFAM" id="SSF75005">
    <property type="entry name" value="Arabinanase/levansucrase/invertase"/>
    <property type="match status" value="1"/>
</dbReference>
<keyword evidence="2" id="KW-0119">Carbohydrate metabolism</keyword>
<dbReference type="PANTHER" id="PTHR43772">
    <property type="entry name" value="ENDO-1,4-BETA-XYLANASE"/>
    <property type="match status" value="1"/>
</dbReference>
<keyword evidence="5" id="KW-1185">Reference proteome</keyword>
<keyword evidence="1" id="KW-0624">Polysaccharide degradation</keyword>
<dbReference type="EMBL" id="JAGGKV010000028">
    <property type="protein sequence ID" value="MBP1967067.1"/>
    <property type="molecule type" value="Genomic_DNA"/>
</dbReference>
<comment type="caution">
    <text evidence="4">The sequence shown here is derived from an EMBL/GenBank/DDBJ whole genome shotgun (WGS) entry which is preliminary data.</text>
</comment>
<organism evidence="4 5">
    <name type="scientific">Paenibacillus aceris</name>
    <dbReference type="NCBI Taxonomy" id="869555"/>
    <lineage>
        <taxon>Bacteria</taxon>
        <taxon>Bacillati</taxon>
        <taxon>Bacillota</taxon>
        <taxon>Bacilli</taxon>
        <taxon>Bacillales</taxon>
        <taxon>Paenibacillaceae</taxon>
        <taxon>Paenibacillus</taxon>
    </lineage>
</organism>
<gene>
    <name evidence="4" type="ORF">J2Z65_006331</name>
</gene>
<dbReference type="Gene3D" id="2.115.10.20">
    <property type="entry name" value="Glycosyl hydrolase domain, family 43"/>
    <property type="match status" value="1"/>
</dbReference>
<dbReference type="InterPro" id="IPR052176">
    <property type="entry name" value="Glycosyl_Hydrlase_43_Enz"/>
</dbReference>
<evidence type="ECO:0000259" key="3">
    <source>
        <dbReference type="Pfam" id="PF24793"/>
    </source>
</evidence>
<dbReference type="Proteomes" id="UP001519344">
    <property type="component" value="Unassembled WGS sequence"/>
</dbReference>
<keyword evidence="1" id="KW-0858">Xylan degradation</keyword>
<evidence type="ECO:0000313" key="4">
    <source>
        <dbReference type="EMBL" id="MBP1967067.1"/>
    </source>
</evidence>
<protein>
    <recommendedName>
        <fullName evidence="3">Glucosamine inositolphosphorylceramide transferase 1 N-terminal domain-containing protein</fullName>
    </recommendedName>
</protein>
<name>A0ABS4I806_9BACL</name>
<dbReference type="InterPro" id="IPR056442">
    <property type="entry name" value="GINT1_N"/>
</dbReference>
<accession>A0ABS4I806</accession>
<evidence type="ECO:0000256" key="1">
    <source>
        <dbReference type="ARBA" id="ARBA00022651"/>
    </source>
</evidence>
<reference evidence="4 5" key="1">
    <citation type="submission" date="2021-03" db="EMBL/GenBank/DDBJ databases">
        <title>Genomic Encyclopedia of Type Strains, Phase IV (KMG-IV): sequencing the most valuable type-strain genomes for metagenomic binning, comparative biology and taxonomic classification.</title>
        <authorList>
            <person name="Goeker M."/>
        </authorList>
    </citation>
    <scope>NUCLEOTIDE SEQUENCE [LARGE SCALE GENOMIC DNA]</scope>
    <source>
        <strain evidence="4 5">DSM 24950</strain>
    </source>
</reference>
<dbReference type="RefSeq" id="WP_167052061.1">
    <property type="nucleotide sequence ID" value="NZ_JAAOZR010000001.1"/>
</dbReference>
<evidence type="ECO:0000313" key="5">
    <source>
        <dbReference type="Proteomes" id="UP001519344"/>
    </source>
</evidence>
<proteinExistence type="predicted"/>
<dbReference type="PANTHER" id="PTHR43772:SF2">
    <property type="entry name" value="PUTATIVE (AFU_ORTHOLOGUE AFUA_2G04480)-RELATED"/>
    <property type="match status" value="1"/>
</dbReference>
<dbReference type="Pfam" id="PF24793">
    <property type="entry name" value="GINT1_N"/>
    <property type="match status" value="1"/>
</dbReference>
<dbReference type="InterPro" id="IPR023296">
    <property type="entry name" value="Glyco_hydro_beta-prop_sf"/>
</dbReference>
<sequence length="321" mass="37347">MPLINTRHLKSINNLVSLIRKGMDISTWSIVVFNSDSLVSSAPQEINLEKPTLQASDVTDVPAEFVADPFIIQHDSEYFLFFEVLNKASGRGEIGLATSADGHKWDYQCLVLRERYHLSYPQVFKYMGDYFMLPETSEANRVILYRSRRFPFEWEVACELFSGRFLDPSIVNHNDKWWVFTGTREGNFHLFYSEKLEGPWIEHHQSPIISNNMRITRPGGRVVVSDGNIYRYTQSVYPHYGNSVSVFKINKLSEIDYEEEEITLILSGTNRESDWRKDGMHHIDQLKLNENQWLVAVDGHRNSKSSYLAWKLNKIKAKIWS</sequence>
<feature type="domain" description="Glucosamine inositolphosphorylceramide transferase 1 N-terminal" evidence="3">
    <location>
        <begin position="51"/>
        <end position="299"/>
    </location>
</feature>